<evidence type="ECO:0000256" key="1">
    <source>
        <dbReference type="SAM" id="MobiDB-lite"/>
    </source>
</evidence>
<organism evidence="3 4">
    <name type="scientific">Segatella copri</name>
    <dbReference type="NCBI Taxonomy" id="165179"/>
    <lineage>
        <taxon>Bacteria</taxon>
        <taxon>Pseudomonadati</taxon>
        <taxon>Bacteroidota</taxon>
        <taxon>Bacteroidia</taxon>
        <taxon>Bacteroidales</taxon>
        <taxon>Prevotellaceae</taxon>
        <taxon>Segatella</taxon>
    </lineage>
</organism>
<dbReference type="EMBL" id="VZAZ01000049">
    <property type="protein sequence ID" value="MQO56244.1"/>
    <property type="molecule type" value="Genomic_DNA"/>
</dbReference>
<dbReference type="AlphaFoldDB" id="A0A6A7VNC8"/>
<evidence type="ECO:0008006" key="5">
    <source>
        <dbReference type="Google" id="ProtNLM"/>
    </source>
</evidence>
<reference evidence="3 4" key="1">
    <citation type="submission" date="2019-09" db="EMBL/GenBank/DDBJ databases">
        <title>Distinct polysaccharide growth profiles of human intestinal Prevotella copri isolates.</title>
        <authorList>
            <person name="Fehlner-Peach H."/>
            <person name="Magnabosco C."/>
            <person name="Raghavan V."/>
            <person name="Scher J.U."/>
            <person name="Tett A."/>
            <person name="Cox L.M."/>
            <person name="Gottsegen C."/>
            <person name="Watters A."/>
            <person name="Wiltshire- Gordon J.D."/>
            <person name="Segata N."/>
            <person name="Bonneau R."/>
            <person name="Littman D.R."/>
        </authorList>
    </citation>
    <scope>NUCLEOTIDE SEQUENCE [LARGE SCALE GENOMIC DNA]</scope>
    <source>
        <strain evidence="3 4">BVe41219</strain>
    </source>
</reference>
<comment type="caution">
    <text evidence="3">The sequence shown here is derived from an EMBL/GenBank/DDBJ whole genome shotgun (WGS) entry which is preliminary data.</text>
</comment>
<keyword evidence="2" id="KW-0472">Membrane</keyword>
<dbReference type="PROSITE" id="PS51257">
    <property type="entry name" value="PROKAR_LIPOPROTEIN"/>
    <property type="match status" value="1"/>
</dbReference>
<evidence type="ECO:0000313" key="4">
    <source>
        <dbReference type="Proteomes" id="UP000358159"/>
    </source>
</evidence>
<keyword evidence="2" id="KW-1133">Transmembrane helix</keyword>
<evidence type="ECO:0000313" key="3">
    <source>
        <dbReference type="EMBL" id="MQO56244.1"/>
    </source>
</evidence>
<gene>
    <name evidence="3" type="ORF">F7D42_11125</name>
</gene>
<protein>
    <recommendedName>
        <fullName evidence="5">Lipoprotein</fullName>
    </recommendedName>
</protein>
<feature type="transmembrane region" description="Helical" evidence="2">
    <location>
        <begin position="136"/>
        <end position="154"/>
    </location>
</feature>
<accession>A0A6A7VNC8</accession>
<feature type="region of interest" description="Disordered" evidence="1">
    <location>
        <begin position="78"/>
        <end position="122"/>
    </location>
</feature>
<name>A0A6A7VNC8_9BACT</name>
<proteinExistence type="predicted"/>
<feature type="compositionally biased region" description="Basic and acidic residues" evidence="1">
    <location>
        <begin position="78"/>
        <end position="92"/>
    </location>
</feature>
<dbReference type="RefSeq" id="WP_147380633.1">
    <property type="nucleotide sequence ID" value="NZ_QRKB01000024.1"/>
</dbReference>
<sequence>MKHYIYLLLAVIMFAACGSSKKVESSQKLVLKDSVNIRDSIVFKDSTIIRYELNVIDSVNIKDSTVLTLDKDGNVLSKEKYRSTERNRKASKNESTAQTQHETNKQKANERHDQRQDEQKEIVKSQSGYMDKILNYAFWLLILTCICGSVYNAVKKGKKD</sequence>
<evidence type="ECO:0000256" key="2">
    <source>
        <dbReference type="SAM" id="Phobius"/>
    </source>
</evidence>
<feature type="compositionally biased region" description="Basic and acidic residues" evidence="1">
    <location>
        <begin position="102"/>
        <end position="122"/>
    </location>
</feature>
<keyword evidence="2" id="KW-0812">Transmembrane</keyword>
<dbReference type="Proteomes" id="UP000358159">
    <property type="component" value="Unassembled WGS sequence"/>
</dbReference>